<dbReference type="GO" id="GO:0051539">
    <property type="term" value="F:4 iron, 4 sulfur cluster binding"/>
    <property type="evidence" value="ECO:0007669"/>
    <property type="project" value="UniProtKB-UniRule"/>
</dbReference>
<keyword evidence="9 11" id="KW-0456">Lyase</keyword>
<dbReference type="GO" id="GO:1904047">
    <property type="term" value="F:S-adenosyl-L-methionine binding"/>
    <property type="evidence" value="ECO:0007669"/>
    <property type="project" value="UniProtKB-UniRule"/>
</dbReference>
<evidence type="ECO:0000256" key="11">
    <source>
        <dbReference type="HAMAP-Rule" id="MF_01225"/>
    </source>
</evidence>
<keyword evidence="1 11" id="KW-0004">4Fe-4S</keyword>
<comment type="catalytic activity">
    <reaction evidence="10 11">
        <text>GTP + AH2 + S-adenosyl-L-methionine = (8S)-3',8-cyclo-7,8-dihydroguanosine 5'-triphosphate + 5'-deoxyadenosine + L-methionine + A + H(+)</text>
        <dbReference type="Rhea" id="RHEA:49576"/>
        <dbReference type="ChEBI" id="CHEBI:13193"/>
        <dbReference type="ChEBI" id="CHEBI:15378"/>
        <dbReference type="ChEBI" id="CHEBI:17319"/>
        <dbReference type="ChEBI" id="CHEBI:17499"/>
        <dbReference type="ChEBI" id="CHEBI:37565"/>
        <dbReference type="ChEBI" id="CHEBI:57844"/>
        <dbReference type="ChEBI" id="CHEBI:59789"/>
        <dbReference type="ChEBI" id="CHEBI:131766"/>
        <dbReference type="EC" id="4.1.99.22"/>
    </reaction>
</comment>
<dbReference type="PATRIC" id="fig|1698278.3.peg.383"/>
<keyword evidence="5 11" id="KW-0408">Iron</keyword>
<keyword evidence="8 11" id="KW-0501">Molybdenum cofactor biosynthesis</keyword>
<dbReference type="InterPro" id="IPR000385">
    <property type="entry name" value="MoaA_NifB_PqqE_Fe-S-bd_CS"/>
</dbReference>
<keyword evidence="3 11" id="KW-0479">Metal-binding</keyword>
<dbReference type="SMART" id="SM00729">
    <property type="entry name" value="Elp3"/>
    <property type="match status" value="1"/>
</dbReference>
<dbReference type="PROSITE" id="PS01305">
    <property type="entry name" value="MOAA_NIFB_PQQE"/>
    <property type="match status" value="1"/>
</dbReference>
<feature type="binding site" evidence="11">
    <location>
        <position position="265"/>
    </location>
    <ligand>
        <name>[4Fe-4S] cluster</name>
        <dbReference type="ChEBI" id="CHEBI:49883"/>
        <label>2</label>
        <note>4Fe-4S-substrate</note>
    </ligand>
</feature>
<evidence type="ECO:0000259" key="12">
    <source>
        <dbReference type="PROSITE" id="PS51918"/>
    </source>
</evidence>
<dbReference type="InterPro" id="IPR006638">
    <property type="entry name" value="Elp3/MiaA/NifB-like_rSAM"/>
</dbReference>
<feature type="binding site" evidence="11">
    <location>
        <position position="60"/>
    </location>
    <ligand>
        <name>GTP</name>
        <dbReference type="ChEBI" id="CHEBI:37565"/>
    </ligand>
</feature>
<evidence type="ECO:0000313" key="14">
    <source>
        <dbReference type="Proteomes" id="UP000070549"/>
    </source>
</evidence>
<reference evidence="13 14" key="1">
    <citation type="journal article" date="2016" name="Sci. Rep.">
        <title>Metabolic traits of an uncultured archaeal lineage -MSBL1- from brine pools of the Red Sea.</title>
        <authorList>
            <person name="Mwirichia R."/>
            <person name="Alam I."/>
            <person name="Rashid M."/>
            <person name="Vinu M."/>
            <person name="Ba-Alawi W."/>
            <person name="Anthony Kamau A."/>
            <person name="Kamanda Ngugi D."/>
            <person name="Goker M."/>
            <person name="Klenk H.P."/>
            <person name="Bajic V."/>
            <person name="Stingl U."/>
        </authorList>
    </citation>
    <scope>NUCLEOTIDE SEQUENCE [LARGE SCALE GENOMIC DNA]</scope>
    <source>
        <strain evidence="13">SCGC-AAA382A03</strain>
    </source>
</reference>
<keyword evidence="2 11" id="KW-0949">S-adenosyl-L-methionine</keyword>
<evidence type="ECO:0000256" key="1">
    <source>
        <dbReference type="ARBA" id="ARBA00022485"/>
    </source>
</evidence>
<dbReference type="SFLD" id="SFLDG01383">
    <property type="entry name" value="cyclic_pyranopterin_phosphate"/>
    <property type="match status" value="1"/>
</dbReference>
<dbReference type="InterPro" id="IPR058240">
    <property type="entry name" value="rSAM_sf"/>
</dbReference>
<evidence type="ECO:0000256" key="2">
    <source>
        <dbReference type="ARBA" id="ARBA00022691"/>
    </source>
</evidence>
<gene>
    <name evidence="11" type="primary">moaA</name>
    <name evidence="13" type="ORF">AKJ49_01850</name>
</gene>
<dbReference type="EMBL" id="LHYC01000051">
    <property type="protein sequence ID" value="KXB04659.1"/>
    <property type="molecule type" value="Genomic_DNA"/>
</dbReference>
<feature type="binding site" evidence="11">
    <location>
        <position position="248"/>
    </location>
    <ligand>
        <name>[4Fe-4S] cluster</name>
        <dbReference type="ChEBI" id="CHEBI:49883"/>
        <label>2</label>
        <note>4Fe-4S-substrate</note>
    </ligand>
</feature>
<evidence type="ECO:0000256" key="7">
    <source>
        <dbReference type="ARBA" id="ARBA00023134"/>
    </source>
</evidence>
<dbReference type="CDD" id="cd01335">
    <property type="entry name" value="Radical_SAM"/>
    <property type="match status" value="1"/>
</dbReference>
<dbReference type="InterPro" id="IPR010505">
    <property type="entry name" value="MoaA_twitch"/>
</dbReference>
<dbReference type="Pfam" id="PF06463">
    <property type="entry name" value="Mob_synth_C"/>
    <property type="match status" value="1"/>
</dbReference>
<comment type="caution">
    <text evidence="11">Lacks conserved residue(s) required for the propagation of feature annotation.</text>
</comment>
<dbReference type="NCBIfam" id="TIGR02668">
    <property type="entry name" value="moaA_archaeal"/>
    <property type="match status" value="1"/>
</dbReference>
<accession>A0A133VDY6</accession>
<comment type="function">
    <text evidence="11">Catalyzes the cyclization of GTP to (8S)-3',8-cyclo-7,8-dihydroguanosine 5'-triphosphate.</text>
</comment>
<dbReference type="Pfam" id="PF04055">
    <property type="entry name" value="Radical_SAM"/>
    <property type="match status" value="1"/>
</dbReference>
<dbReference type="AlphaFoldDB" id="A0A133VDY6"/>
<feature type="domain" description="Radical SAM core" evidence="12">
    <location>
        <begin position="4"/>
        <end position="235"/>
    </location>
</feature>
<dbReference type="UniPathway" id="UPA00344"/>
<dbReference type="InterPro" id="IPR007197">
    <property type="entry name" value="rSAM"/>
</dbReference>
<feature type="binding site" evidence="11">
    <location>
        <position position="26"/>
    </location>
    <ligand>
        <name>S-adenosyl-L-methionine</name>
        <dbReference type="ChEBI" id="CHEBI:59789"/>
    </ligand>
</feature>
<dbReference type="Gene3D" id="3.20.20.70">
    <property type="entry name" value="Aldolase class I"/>
    <property type="match status" value="1"/>
</dbReference>
<evidence type="ECO:0000256" key="10">
    <source>
        <dbReference type="ARBA" id="ARBA00048697"/>
    </source>
</evidence>
<feature type="binding site" evidence="11">
    <location>
        <position position="64"/>
    </location>
    <ligand>
        <name>S-adenosyl-L-methionine</name>
        <dbReference type="ChEBI" id="CHEBI:59789"/>
    </ligand>
</feature>
<keyword evidence="4 11" id="KW-0547">Nucleotide-binding</keyword>
<organism evidence="13 14">
    <name type="scientific">candidate division MSBL1 archaeon SCGC-AAA382A03</name>
    <dbReference type="NCBI Taxonomy" id="1698278"/>
    <lineage>
        <taxon>Archaea</taxon>
        <taxon>Methanobacteriati</taxon>
        <taxon>Methanobacteriota</taxon>
        <taxon>candidate division MSBL1</taxon>
    </lineage>
</organism>
<dbReference type="SFLD" id="SFLDG01386">
    <property type="entry name" value="main_SPASM_domain-containing"/>
    <property type="match status" value="1"/>
</dbReference>
<dbReference type="GO" id="GO:0006777">
    <property type="term" value="P:Mo-molybdopterin cofactor biosynthetic process"/>
    <property type="evidence" value="ECO:0007669"/>
    <property type="project" value="UniProtKB-UniRule"/>
</dbReference>
<dbReference type="NCBIfam" id="NF001199">
    <property type="entry name" value="PRK00164.2-1"/>
    <property type="match status" value="1"/>
</dbReference>
<feature type="binding site" evidence="11">
    <location>
        <position position="13"/>
    </location>
    <ligand>
        <name>GTP</name>
        <dbReference type="ChEBI" id="CHEBI:37565"/>
    </ligand>
</feature>
<dbReference type="PROSITE" id="PS51918">
    <property type="entry name" value="RADICAL_SAM"/>
    <property type="match status" value="1"/>
</dbReference>
<dbReference type="PANTHER" id="PTHR22960:SF0">
    <property type="entry name" value="MOLYBDENUM COFACTOR BIOSYNTHESIS PROTEIN 1"/>
    <property type="match status" value="1"/>
</dbReference>
<dbReference type="Proteomes" id="UP000070549">
    <property type="component" value="Unassembled WGS sequence"/>
</dbReference>
<dbReference type="GO" id="GO:0061798">
    <property type="term" value="F:GTP 3',8'-cyclase activity"/>
    <property type="evidence" value="ECO:0007669"/>
    <property type="project" value="UniProtKB-UniRule"/>
</dbReference>
<evidence type="ECO:0000256" key="5">
    <source>
        <dbReference type="ARBA" id="ARBA00023004"/>
    </source>
</evidence>
<protein>
    <recommendedName>
        <fullName evidence="11">Probable GTP 3',8-cyclase</fullName>
        <ecNumber evidence="11">4.1.99.22</ecNumber>
    </recommendedName>
    <alternativeName>
        <fullName evidence="11">Molybdenum cofactor biosynthesis protein A</fullName>
    </alternativeName>
</protein>
<dbReference type="PANTHER" id="PTHR22960">
    <property type="entry name" value="MOLYBDOPTERIN COFACTOR SYNTHESIS PROTEIN A"/>
    <property type="match status" value="1"/>
</dbReference>
<dbReference type="InterPro" id="IPR013785">
    <property type="entry name" value="Aldolase_TIM"/>
</dbReference>
<name>A0A133VDY6_9EURY</name>
<feature type="binding site" evidence="11">
    <location>
        <position position="20"/>
    </location>
    <ligand>
        <name>[4Fe-4S] cluster</name>
        <dbReference type="ChEBI" id="CHEBI:49883"/>
        <label>1</label>
        <note>4Fe-4S-S-AdoMet</note>
    </ligand>
</feature>
<comment type="cofactor">
    <cofactor evidence="11">
        <name>[4Fe-4S] cluster</name>
        <dbReference type="ChEBI" id="CHEBI:49883"/>
    </cofactor>
    <text evidence="11">Binds 2 [4Fe-4S] clusters. Binds 1 [4Fe-4S] cluster coordinated with 3 cysteines and an exchangeable S-adenosyl-L-methionine and 1 [4Fe-4S] cluster coordinated with 3 cysteines and the GTP-derived substrate.</text>
</comment>
<dbReference type="InterPro" id="IPR050105">
    <property type="entry name" value="MoCo_biosynth_MoaA/MoaC"/>
</dbReference>
<evidence type="ECO:0000256" key="8">
    <source>
        <dbReference type="ARBA" id="ARBA00023150"/>
    </source>
</evidence>
<feature type="binding site" evidence="11">
    <location>
        <position position="251"/>
    </location>
    <ligand>
        <name>[4Fe-4S] cluster</name>
        <dbReference type="ChEBI" id="CHEBI:49883"/>
        <label>2</label>
        <note>4Fe-4S-substrate</note>
    </ligand>
</feature>
<proteinExistence type="inferred from homology"/>
<dbReference type="InterPro" id="IPR013485">
    <property type="entry name" value="MoaA_arc"/>
</dbReference>
<dbReference type="EC" id="4.1.99.22" evidence="11"/>
<keyword evidence="14" id="KW-1185">Reference proteome</keyword>
<feature type="binding site" evidence="11">
    <location>
        <position position="90"/>
    </location>
    <ligand>
        <name>GTP</name>
        <dbReference type="ChEBI" id="CHEBI:37565"/>
    </ligand>
</feature>
<comment type="caution">
    <text evidence="13">The sequence shown here is derived from an EMBL/GenBank/DDBJ whole genome shotgun (WGS) entry which is preliminary data.</text>
</comment>
<keyword evidence="7 11" id="KW-0342">GTP-binding</keyword>
<evidence type="ECO:0000256" key="4">
    <source>
        <dbReference type="ARBA" id="ARBA00022741"/>
    </source>
</evidence>
<evidence type="ECO:0000256" key="3">
    <source>
        <dbReference type="ARBA" id="ARBA00022723"/>
    </source>
</evidence>
<feature type="binding site" evidence="11">
    <location>
        <position position="27"/>
    </location>
    <ligand>
        <name>[4Fe-4S] cluster</name>
        <dbReference type="ChEBI" id="CHEBI:49883"/>
        <label>1</label>
        <note>4Fe-4S-S-AdoMet</note>
    </ligand>
</feature>
<keyword evidence="6 11" id="KW-0411">Iron-sulfur</keyword>
<evidence type="ECO:0000256" key="9">
    <source>
        <dbReference type="ARBA" id="ARBA00023239"/>
    </source>
</evidence>
<feature type="binding site" evidence="11">
    <location>
        <position position="151"/>
    </location>
    <ligand>
        <name>GTP</name>
        <dbReference type="ChEBI" id="CHEBI:37565"/>
    </ligand>
</feature>
<dbReference type="GO" id="GO:0061799">
    <property type="term" value="F:cyclic pyranopterin monophosphate synthase activity"/>
    <property type="evidence" value="ECO:0007669"/>
    <property type="project" value="TreeGrafter"/>
</dbReference>
<dbReference type="GO" id="GO:0046872">
    <property type="term" value="F:metal ion binding"/>
    <property type="evidence" value="ECO:0007669"/>
    <property type="project" value="UniProtKB-KW"/>
</dbReference>
<sequence>MKDDYGRPLTSLRISITQKCDLNCFYCHREGCERENREMNVSEISKLVEVAADFGTKKIKITGGEPLIRDDIVDIVDEISQLPVEDISITTNGVTLSEKVDALAEAGLDRVNISLDTLNPETYESITGKDSLEKVLKGIDFAIEAGLHPVKLNTLILDGINDGEEIDGLINYSLDKGAILQLIELEKVLPENEKIYKKYHKDLDSIEEKIRKKASDVETRWLMQARRKYLVDGGEVEVVNPMHNSEFCKYCTRLRMTAGGYLKPCLMRNDNLVDVLTPVRNKDEEKIREAYETAIKLREPYFH</sequence>
<dbReference type="HAMAP" id="MF_01225_A">
    <property type="entry name" value="MoaA_A"/>
    <property type="match status" value="1"/>
</dbReference>
<comment type="similarity">
    <text evidence="11">Belongs to the radical SAM superfamily. MoaA family.</text>
</comment>
<comment type="pathway">
    <text evidence="11">Cofactor biosynthesis; molybdopterin biosynthesis.</text>
</comment>
<feature type="binding site" evidence="11">
    <location>
        <begin position="253"/>
        <end position="255"/>
    </location>
    <ligand>
        <name>GTP</name>
        <dbReference type="ChEBI" id="CHEBI:37565"/>
    </ligand>
</feature>
<dbReference type="SUPFAM" id="SSF102114">
    <property type="entry name" value="Radical SAM enzymes"/>
    <property type="match status" value="1"/>
</dbReference>
<evidence type="ECO:0000313" key="13">
    <source>
        <dbReference type="EMBL" id="KXB04659.1"/>
    </source>
</evidence>
<dbReference type="SFLD" id="SFLDG01067">
    <property type="entry name" value="SPASM/twitch_domain_containing"/>
    <property type="match status" value="1"/>
</dbReference>
<dbReference type="InterPro" id="IPR040064">
    <property type="entry name" value="MoaA-like"/>
</dbReference>
<dbReference type="SFLD" id="SFLDS00029">
    <property type="entry name" value="Radical_SAM"/>
    <property type="match status" value="1"/>
</dbReference>
<feature type="binding site" evidence="11">
    <location>
        <position position="24"/>
    </location>
    <ligand>
        <name>[4Fe-4S] cluster</name>
        <dbReference type="ChEBI" id="CHEBI:49883"/>
        <label>1</label>
        <note>4Fe-4S-S-AdoMet</note>
    </ligand>
</feature>
<feature type="binding site" evidence="11">
    <location>
        <position position="114"/>
    </location>
    <ligand>
        <name>S-adenosyl-L-methionine</name>
        <dbReference type="ChEBI" id="CHEBI:59789"/>
    </ligand>
</feature>
<evidence type="ECO:0000256" key="6">
    <source>
        <dbReference type="ARBA" id="ARBA00023014"/>
    </source>
</evidence>
<dbReference type="GO" id="GO:0005525">
    <property type="term" value="F:GTP binding"/>
    <property type="evidence" value="ECO:0007669"/>
    <property type="project" value="UniProtKB-UniRule"/>
</dbReference>